<dbReference type="GO" id="GO:0005248">
    <property type="term" value="F:voltage-gated sodium channel activity"/>
    <property type="evidence" value="ECO:0007669"/>
    <property type="project" value="TreeGrafter"/>
</dbReference>
<feature type="non-terminal residue" evidence="8">
    <location>
        <position position="266"/>
    </location>
</feature>
<evidence type="ECO:0000313" key="8">
    <source>
        <dbReference type="EMBL" id="HEB42303.1"/>
    </source>
</evidence>
<evidence type="ECO:0000256" key="2">
    <source>
        <dbReference type="ARBA" id="ARBA00022692"/>
    </source>
</evidence>
<reference evidence="8" key="1">
    <citation type="journal article" date="2020" name="mSystems">
        <title>Genome- and Community-Level Interaction Insights into Carbon Utilization and Element Cycling Functions of Hydrothermarchaeota in Hydrothermal Sediment.</title>
        <authorList>
            <person name="Zhou Z."/>
            <person name="Liu Y."/>
            <person name="Xu W."/>
            <person name="Pan J."/>
            <person name="Luo Z.H."/>
            <person name="Li M."/>
        </authorList>
    </citation>
    <scope>NUCLEOTIDE SEQUENCE [LARGE SCALE GENOMIC DNA]</scope>
    <source>
        <strain evidence="8">SpSt-243</strain>
    </source>
</reference>
<feature type="transmembrane region" description="Helical" evidence="6">
    <location>
        <begin position="194"/>
        <end position="218"/>
    </location>
</feature>
<dbReference type="InterPro" id="IPR043203">
    <property type="entry name" value="VGCC_Ca_Na"/>
</dbReference>
<comment type="subcellular location">
    <subcellularLocation>
        <location evidence="1">Membrane</location>
        <topology evidence="1">Multi-pass membrane protein</topology>
    </subcellularLocation>
</comment>
<feature type="coiled-coil region" evidence="5">
    <location>
        <begin position="233"/>
        <end position="260"/>
    </location>
</feature>
<protein>
    <submittedName>
        <fullName evidence="8">Ion transporter</fullName>
    </submittedName>
</protein>
<evidence type="ECO:0000256" key="5">
    <source>
        <dbReference type="SAM" id="Coils"/>
    </source>
</evidence>
<dbReference type="GO" id="GO:0001518">
    <property type="term" value="C:voltage-gated sodium channel complex"/>
    <property type="evidence" value="ECO:0007669"/>
    <property type="project" value="TreeGrafter"/>
</dbReference>
<keyword evidence="2 6" id="KW-0812">Transmembrane</keyword>
<dbReference type="PANTHER" id="PTHR10037:SF62">
    <property type="entry name" value="SODIUM CHANNEL PROTEIN 60E"/>
    <property type="match status" value="1"/>
</dbReference>
<dbReference type="InterPro" id="IPR005821">
    <property type="entry name" value="Ion_trans_dom"/>
</dbReference>
<feature type="transmembrane region" description="Helical" evidence="6">
    <location>
        <begin position="51"/>
        <end position="71"/>
    </location>
</feature>
<sequence length="266" mass="29568">MRDRLKTILSSNAWERLIIAVILINSVTLGLETSPAVMQVMGPLLVTLDRLILAIFVIEIAARLYTFRLAFFRDPWSIFDFSIVAIALIPATGPFQVLRALRVLRILRLISIVPSLRRVIGGLIAALPGMGSIIVLLFMLFYVAAVMATKLYGATFPDWFGNLGASTYSLFQIMTLESWSMGIVRPVMEVHPYAWLFFVPFILLSTYSVLNLFIGVIVSAMQEQSMADTDADLKTLHVDNAELLREMQALRSEIAALRAERTAAGA</sequence>
<dbReference type="SUPFAM" id="SSF81324">
    <property type="entry name" value="Voltage-gated potassium channels"/>
    <property type="match status" value="1"/>
</dbReference>
<keyword evidence="3 6" id="KW-1133">Transmembrane helix</keyword>
<feature type="transmembrane region" description="Helical" evidence="6">
    <location>
        <begin position="78"/>
        <end position="99"/>
    </location>
</feature>
<dbReference type="Gene3D" id="1.10.287.70">
    <property type="match status" value="1"/>
</dbReference>
<evidence type="ECO:0000256" key="1">
    <source>
        <dbReference type="ARBA" id="ARBA00004141"/>
    </source>
</evidence>
<proteinExistence type="predicted"/>
<evidence type="ECO:0000256" key="4">
    <source>
        <dbReference type="ARBA" id="ARBA00023136"/>
    </source>
</evidence>
<feature type="transmembrane region" description="Helical" evidence="6">
    <location>
        <begin position="12"/>
        <end position="31"/>
    </location>
</feature>
<dbReference type="EMBL" id="DSKI01000062">
    <property type="protein sequence ID" value="HEB42303.1"/>
    <property type="molecule type" value="Genomic_DNA"/>
</dbReference>
<dbReference type="Pfam" id="PF00520">
    <property type="entry name" value="Ion_trans"/>
    <property type="match status" value="1"/>
</dbReference>
<dbReference type="PANTHER" id="PTHR10037">
    <property type="entry name" value="VOLTAGE-GATED CATION CHANNEL CALCIUM AND SODIUM"/>
    <property type="match status" value="1"/>
</dbReference>
<evidence type="ECO:0000259" key="7">
    <source>
        <dbReference type="Pfam" id="PF00520"/>
    </source>
</evidence>
<keyword evidence="4 6" id="KW-0472">Membrane</keyword>
<evidence type="ECO:0000256" key="3">
    <source>
        <dbReference type="ARBA" id="ARBA00022989"/>
    </source>
</evidence>
<dbReference type="InterPro" id="IPR027359">
    <property type="entry name" value="Volt_channel_dom_sf"/>
</dbReference>
<accession>A0A7C1SWR6</accession>
<feature type="transmembrane region" description="Helical" evidence="6">
    <location>
        <begin position="119"/>
        <end position="144"/>
    </location>
</feature>
<comment type="caution">
    <text evidence="8">The sequence shown here is derived from an EMBL/GenBank/DDBJ whole genome shotgun (WGS) entry which is preliminary data.</text>
</comment>
<name>A0A7C1SWR6_9HYPH</name>
<keyword evidence="5" id="KW-0175">Coiled coil</keyword>
<organism evidence="8">
    <name type="scientific">Agrobacterium albertimagni</name>
    <dbReference type="NCBI Taxonomy" id="147266"/>
    <lineage>
        <taxon>Bacteria</taxon>
        <taxon>Pseudomonadati</taxon>
        <taxon>Pseudomonadota</taxon>
        <taxon>Alphaproteobacteria</taxon>
        <taxon>Hyphomicrobiales</taxon>
        <taxon>Rhizobiaceae</taxon>
        <taxon>Rhizobium/Agrobacterium group</taxon>
        <taxon>Agrobacterium</taxon>
    </lineage>
</organism>
<feature type="transmembrane region" description="Helical" evidence="6">
    <location>
        <begin position="156"/>
        <end position="174"/>
    </location>
</feature>
<feature type="domain" description="Ion transport" evidence="7">
    <location>
        <begin position="12"/>
        <end position="224"/>
    </location>
</feature>
<evidence type="ECO:0000256" key="6">
    <source>
        <dbReference type="SAM" id="Phobius"/>
    </source>
</evidence>
<gene>
    <name evidence="8" type="ORF">ENP70_01055</name>
</gene>
<dbReference type="AlphaFoldDB" id="A0A7C1SWR6"/>
<dbReference type="Gene3D" id="1.20.120.350">
    <property type="entry name" value="Voltage-gated potassium channels. Chain C"/>
    <property type="match status" value="1"/>
</dbReference>